<keyword evidence="1" id="KW-1133">Transmembrane helix</keyword>
<protein>
    <recommendedName>
        <fullName evidence="4">Heme exporter protein D</fullName>
    </recommendedName>
</protein>
<name>A0AA42W9F3_9BURK</name>
<keyword evidence="1" id="KW-0812">Transmembrane</keyword>
<gene>
    <name evidence="2" type="ORF">N5K24_11800</name>
</gene>
<keyword evidence="1" id="KW-0472">Membrane</keyword>
<dbReference type="EMBL" id="JAOCKG010000004">
    <property type="protein sequence ID" value="MDH2051085.1"/>
    <property type="molecule type" value="Genomic_DNA"/>
</dbReference>
<feature type="transmembrane region" description="Helical" evidence="1">
    <location>
        <begin position="6"/>
        <end position="27"/>
    </location>
</feature>
<comment type="caution">
    <text evidence="2">The sequence shown here is derived from an EMBL/GenBank/DDBJ whole genome shotgun (WGS) entry which is preliminary data.</text>
</comment>
<reference evidence="2" key="1">
    <citation type="submission" date="2022-09" db="EMBL/GenBank/DDBJ databases">
        <title>Intensive care unit water sources are persistently colonized with multi-drug resistant bacteria and are the site of extensive horizontal gene transfer of antibiotic resistance genes.</title>
        <authorList>
            <person name="Diorio-Toth L."/>
        </authorList>
    </citation>
    <scope>NUCLEOTIDE SEQUENCE</scope>
    <source>
        <strain evidence="2">GD03676</strain>
    </source>
</reference>
<organism evidence="2 3">
    <name type="scientific">Achromobacter marplatensis</name>
    <dbReference type="NCBI Taxonomy" id="470868"/>
    <lineage>
        <taxon>Bacteria</taxon>
        <taxon>Pseudomonadati</taxon>
        <taxon>Pseudomonadota</taxon>
        <taxon>Betaproteobacteria</taxon>
        <taxon>Burkholderiales</taxon>
        <taxon>Alcaligenaceae</taxon>
        <taxon>Achromobacter</taxon>
    </lineage>
</organism>
<accession>A0AA42W9F3</accession>
<sequence>MEFGTVVMFGYFAAVVGFGLFVANNIAKADQKKRRELSRRRRRRPAA</sequence>
<evidence type="ECO:0008006" key="4">
    <source>
        <dbReference type="Google" id="ProtNLM"/>
    </source>
</evidence>
<dbReference type="RefSeq" id="WP_169272290.1">
    <property type="nucleotide sequence ID" value="NZ_CBDEUO010000003.1"/>
</dbReference>
<dbReference type="AlphaFoldDB" id="A0AA42W9F3"/>
<evidence type="ECO:0000256" key="1">
    <source>
        <dbReference type="SAM" id="Phobius"/>
    </source>
</evidence>
<dbReference type="Proteomes" id="UP001161276">
    <property type="component" value="Unassembled WGS sequence"/>
</dbReference>
<proteinExistence type="predicted"/>
<evidence type="ECO:0000313" key="2">
    <source>
        <dbReference type="EMBL" id="MDH2051085.1"/>
    </source>
</evidence>
<evidence type="ECO:0000313" key="3">
    <source>
        <dbReference type="Proteomes" id="UP001161276"/>
    </source>
</evidence>